<dbReference type="Gene3D" id="3.10.20.30">
    <property type="match status" value="1"/>
</dbReference>
<dbReference type="InterPro" id="IPR012675">
    <property type="entry name" value="Beta-grasp_dom_sf"/>
</dbReference>
<dbReference type="InterPro" id="IPR017927">
    <property type="entry name" value="FAD-bd_FR_type"/>
</dbReference>
<dbReference type="PRINTS" id="PR00409">
    <property type="entry name" value="PHDIOXRDTASE"/>
</dbReference>
<dbReference type="CDD" id="cd00207">
    <property type="entry name" value="fer2"/>
    <property type="match status" value="1"/>
</dbReference>
<dbReference type="PROSITE" id="PS51085">
    <property type="entry name" value="2FE2S_FER_2"/>
    <property type="match status" value="1"/>
</dbReference>
<dbReference type="EMBL" id="RBZU01000015">
    <property type="protein sequence ID" value="RKP46132.1"/>
    <property type="molecule type" value="Genomic_DNA"/>
</dbReference>
<dbReference type="SUPFAM" id="SSF63380">
    <property type="entry name" value="Riboflavin synthase domain-like"/>
    <property type="match status" value="1"/>
</dbReference>
<dbReference type="InterPro" id="IPR050415">
    <property type="entry name" value="MRET"/>
</dbReference>
<dbReference type="PANTHER" id="PTHR47354:SF2">
    <property type="entry name" value="BLR2392 PROTEIN"/>
    <property type="match status" value="1"/>
</dbReference>
<evidence type="ECO:0000259" key="1">
    <source>
        <dbReference type="PROSITE" id="PS51085"/>
    </source>
</evidence>
<feature type="domain" description="2Fe-2S ferredoxin-type" evidence="1">
    <location>
        <begin position="238"/>
        <end position="325"/>
    </location>
</feature>
<evidence type="ECO:0000259" key="2">
    <source>
        <dbReference type="PROSITE" id="PS51384"/>
    </source>
</evidence>
<dbReference type="CDD" id="cd06185">
    <property type="entry name" value="PDR_like"/>
    <property type="match status" value="1"/>
</dbReference>
<gene>
    <name evidence="3" type="ORF">D7S86_24720</name>
</gene>
<name>A0A494X766_9BURK</name>
<evidence type="ECO:0000313" key="3">
    <source>
        <dbReference type="EMBL" id="RKP46132.1"/>
    </source>
</evidence>
<feature type="domain" description="FAD-binding FR-type" evidence="2">
    <location>
        <begin position="3"/>
        <end position="112"/>
    </location>
</feature>
<dbReference type="Pfam" id="PF00111">
    <property type="entry name" value="Fer2"/>
    <property type="match status" value="1"/>
</dbReference>
<organism evidence="3 4">
    <name type="scientific">Pararobbsia silviterrae</name>
    <dbReference type="NCBI Taxonomy" id="1792498"/>
    <lineage>
        <taxon>Bacteria</taxon>
        <taxon>Pseudomonadati</taxon>
        <taxon>Pseudomonadota</taxon>
        <taxon>Betaproteobacteria</taxon>
        <taxon>Burkholderiales</taxon>
        <taxon>Burkholderiaceae</taxon>
        <taxon>Pararobbsia</taxon>
    </lineage>
</organism>
<dbReference type="PROSITE" id="PS00197">
    <property type="entry name" value="2FE2S_FER_1"/>
    <property type="match status" value="1"/>
</dbReference>
<sequence>MARSNFTVEVTRVRQLTERVREYLLSSVDGRPLPEYGPGAHIAVHTVSPTRGLIVRHYSLIGGTDREDDPRDTYRIAVQRESDTRGSAHIHATFAPSVRIEIGPPVNDFPLDRRDARVLLIAGGIGITPIFSMARSLARRNRAFEIVYAGRNRAAMALHDELAGLARDAATFHYSDTAGVLDLAAVLARQPEGTVVYVCGPVPMVEATHAAAKALGWHTGRVHSELFGAGAPCTPHAFDVKLARSGRTVHVGEDASILDALGAAGVPVLWDCRRGECGLCPLTVLSSDGALEHRDRYLSDEEKAAGDQMCICVSRTQGREIVLDA</sequence>
<dbReference type="RefSeq" id="WP_121090440.1">
    <property type="nucleotide sequence ID" value="NZ_RBZU01000015.1"/>
</dbReference>
<dbReference type="GO" id="GO:0051537">
    <property type="term" value="F:2 iron, 2 sulfur cluster binding"/>
    <property type="evidence" value="ECO:0007669"/>
    <property type="project" value="InterPro"/>
</dbReference>
<proteinExistence type="predicted"/>
<dbReference type="PANTHER" id="PTHR47354">
    <property type="entry name" value="NADH OXIDOREDUCTASE HCR"/>
    <property type="match status" value="1"/>
</dbReference>
<dbReference type="Proteomes" id="UP000270342">
    <property type="component" value="Unassembled WGS sequence"/>
</dbReference>
<dbReference type="Pfam" id="PF00175">
    <property type="entry name" value="NAD_binding_1"/>
    <property type="match status" value="1"/>
</dbReference>
<dbReference type="OrthoDB" id="544091at2"/>
<dbReference type="GO" id="GO:0016491">
    <property type="term" value="F:oxidoreductase activity"/>
    <property type="evidence" value="ECO:0007669"/>
    <property type="project" value="InterPro"/>
</dbReference>
<dbReference type="InterPro" id="IPR039261">
    <property type="entry name" value="FNR_nucleotide-bd"/>
</dbReference>
<reference evidence="3 4" key="1">
    <citation type="submission" date="2018-10" db="EMBL/GenBank/DDBJ databases">
        <title>Robbsia sp. DHC34, isolated from soil.</title>
        <authorList>
            <person name="Gao Z.-H."/>
            <person name="Qiu L.-H."/>
        </authorList>
    </citation>
    <scope>NUCLEOTIDE SEQUENCE [LARGE SCALE GENOMIC DNA]</scope>
    <source>
        <strain evidence="3 4">DHC34</strain>
    </source>
</reference>
<keyword evidence="4" id="KW-1185">Reference proteome</keyword>
<dbReference type="InterPro" id="IPR001041">
    <property type="entry name" value="2Fe-2S_ferredoxin-type"/>
</dbReference>
<dbReference type="InterPro" id="IPR001433">
    <property type="entry name" value="OxRdtase_FAD/NAD-bd"/>
</dbReference>
<dbReference type="InterPro" id="IPR036010">
    <property type="entry name" value="2Fe-2S_ferredoxin-like_sf"/>
</dbReference>
<dbReference type="Gene3D" id="2.40.30.10">
    <property type="entry name" value="Translation factors"/>
    <property type="match status" value="1"/>
</dbReference>
<dbReference type="AlphaFoldDB" id="A0A494X766"/>
<dbReference type="InterPro" id="IPR006058">
    <property type="entry name" value="2Fe2S_fd_BS"/>
</dbReference>
<dbReference type="SUPFAM" id="SSF54292">
    <property type="entry name" value="2Fe-2S ferredoxin-like"/>
    <property type="match status" value="1"/>
</dbReference>
<comment type="caution">
    <text evidence="3">The sequence shown here is derived from an EMBL/GenBank/DDBJ whole genome shotgun (WGS) entry which is preliminary data.</text>
</comment>
<dbReference type="InterPro" id="IPR017938">
    <property type="entry name" value="Riboflavin_synthase-like_b-brl"/>
</dbReference>
<dbReference type="Gene3D" id="3.40.50.80">
    <property type="entry name" value="Nucleotide-binding domain of ferredoxin-NADP reductase (FNR) module"/>
    <property type="match status" value="1"/>
</dbReference>
<dbReference type="SUPFAM" id="SSF52343">
    <property type="entry name" value="Ferredoxin reductase-like, C-terminal NADP-linked domain"/>
    <property type="match status" value="1"/>
</dbReference>
<accession>A0A494X766</accession>
<evidence type="ECO:0000313" key="4">
    <source>
        <dbReference type="Proteomes" id="UP000270342"/>
    </source>
</evidence>
<dbReference type="PROSITE" id="PS51384">
    <property type="entry name" value="FAD_FR"/>
    <property type="match status" value="1"/>
</dbReference>
<protein>
    <submittedName>
        <fullName evidence="3">Oxidoreductase</fullName>
    </submittedName>
</protein>